<evidence type="ECO:0000313" key="3">
    <source>
        <dbReference type="EMBL" id="SUZ90004.1"/>
    </source>
</evidence>
<feature type="non-terminal residue" evidence="3">
    <location>
        <position position="258"/>
    </location>
</feature>
<dbReference type="Pfam" id="PF00561">
    <property type="entry name" value="Abhydrolase_1"/>
    <property type="match status" value="1"/>
</dbReference>
<organism evidence="3">
    <name type="scientific">marine metagenome</name>
    <dbReference type="NCBI Taxonomy" id="408172"/>
    <lineage>
        <taxon>unclassified sequences</taxon>
        <taxon>metagenomes</taxon>
        <taxon>ecological metagenomes</taxon>
    </lineage>
</organism>
<sequence>MTIKYVDRPILIKAGGYSFRSRVANLDSNSDAVILLHGFPQTSISWRPVIKVLAEKGFRVVAFDQRGYSRGARPKGIDSYKIENLVNDVFEIADAVGFDRFHVAGHDWGSAVAWSTLMTNPDRIISLSALSIAHPRAFFEAVKMDKDQQKRSRYFLLFRSPWLPELLLKFNRMKVLRSLFYKYMPTVHTDEYLQVFSESGALTSALNWYRAMGKGVESSLDPAIEKPVLFIWGNRDPAAGRKAVELQEKYIKGSYKKV</sequence>
<accession>A0A381RFI8</accession>
<evidence type="ECO:0000259" key="2">
    <source>
        <dbReference type="Pfam" id="PF00561"/>
    </source>
</evidence>
<dbReference type="InterPro" id="IPR000639">
    <property type="entry name" value="Epox_hydrolase-like"/>
</dbReference>
<dbReference type="AlphaFoldDB" id="A0A381RFI8"/>
<dbReference type="SUPFAM" id="SSF53474">
    <property type="entry name" value="alpha/beta-Hydrolases"/>
    <property type="match status" value="1"/>
</dbReference>
<feature type="domain" description="AB hydrolase-1" evidence="2">
    <location>
        <begin position="32"/>
        <end position="248"/>
    </location>
</feature>
<name>A0A381RFI8_9ZZZZ</name>
<dbReference type="EMBL" id="UINC01001857">
    <property type="protein sequence ID" value="SUZ90004.1"/>
    <property type="molecule type" value="Genomic_DNA"/>
</dbReference>
<dbReference type="GO" id="GO:0016787">
    <property type="term" value="F:hydrolase activity"/>
    <property type="evidence" value="ECO:0007669"/>
    <property type="project" value="UniProtKB-KW"/>
</dbReference>
<protein>
    <recommendedName>
        <fullName evidence="2">AB hydrolase-1 domain-containing protein</fullName>
    </recommendedName>
</protein>
<evidence type="ECO:0000256" key="1">
    <source>
        <dbReference type="ARBA" id="ARBA00022801"/>
    </source>
</evidence>
<dbReference type="PANTHER" id="PTHR43329">
    <property type="entry name" value="EPOXIDE HYDROLASE"/>
    <property type="match status" value="1"/>
</dbReference>
<keyword evidence="1" id="KW-0378">Hydrolase</keyword>
<dbReference type="PRINTS" id="PR00412">
    <property type="entry name" value="EPOXHYDRLASE"/>
</dbReference>
<dbReference type="Gene3D" id="3.40.50.1820">
    <property type="entry name" value="alpha/beta hydrolase"/>
    <property type="match status" value="1"/>
</dbReference>
<reference evidence="3" key="1">
    <citation type="submission" date="2018-05" db="EMBL/GenBank/DDBJ databases">
        <authorList>
            <person name="Lanie J.A."/>
            <person name="Ng W.-L."/>
            <person name="Kazmierczak K.M."/>
            <person name="Andrzejewski T.M."/>
            <person name="Davidsen T.M."/>
            <person name="Wayne K.J."/>
            <person name="Tettelin H."/>
            <person name="Glass J.I."/>
            <person name="Rusch D."/>
            <person name="Podicherti R."/>
            <person name="Tsui H.-C.T."/>
            <person name="Winkler M.E."/>
        </authorList>
    </citation>
    <scope>NUCLEOTIDE SEQUENCE</scope>
</reference>
<dbReference type="InterPro" id="IPR000073">
    <property type="entry name" value="AB_hydrolase_1"/>
</dbReference>
<proteinExistence type="predicted"/>
<dbReference type="InterPro" id="IPR029058">
    <property type="entry name" value="AB_hydrolase_fold"/>
</dbReference>
<gene>
    <name evidence="3" type="ORF">METZ01_LOCUS42858</name>
</gene>